<proteinExistence type="predicted"/>
<evidence type="ECO:0000259" key="2">
    <source>
        <dbReference type="Pfam" id="PF13930"/>
    </source>
</evidence>
<dbReference type="InterPro" id="IPR044927">
    <property type="entry name" value="Endonuclea_NS_2"/>
</dbReference>
<dbReference type="Pfam" id="PF13930">
    <property type="entry name" value="Endonuclea_NS_2"/>
    <property type="match status" value="1"/>
</dbReference>
<name>A0A255H831_9ACTN</name>
<dbReference type="Gene3D" id="3.40.570.10">
    <property type="entry name" value="Extracellular Endonuclease, subunit A"/>
    <property type="match status" value="1"/>
</dbReference>
<dbReference type="InterPro" id="IPR044929">
    <property type="entry name" value="DNA/RNA_non-sp_Endonuclease_sf"/>
</dbReference>
<feature type="region of interest" description="Disordered" evidence="1">
    <location>
        <begin position="1"/>
        <end position="77"/>
    </location>
</feature>
<feature type="compositionally biased region" description="Basic and acidic residues" evidence="1">
    <location>
        <begin position="35"/>
        <end position="46"/>
    </location>
</feature>
<accession>A0A255H831</accession>
<evidence type="ECO:0000313" key="3">
    <source>
        <dbReference type="EMBL" id="OYO23506.1"/>
    </source>
</evidence>
<evidence type="ECO:0000256" key="1">
    <source>
        <dbReference type="SAM" id="MobiDB-lite"/>
    </source>
</evidence>
<dbReference type="AlphaFoldDB" id="A0A255H831"/>
<feature type="compositionally biased region" description="Low complexity" evidence="1">
    <location>
        <begin position="8"/>
        <end position="21"/>
    </location>
</feature>
<evidence type="ECO:0000313" key="4">
    <source>
        <dbReference type="Proteomes" id="UP000216311"/>
    </source>
</evidence>
<dbReference type="Proteomes" id="UP000216311">
    <property type="component" value="Unassembled WGS sequence"/>
</dbReference>
<dbReference type="EMBL" id="NMVQ01000007">
    <property type="protein sequence ID" value="OYO23506.1"/>
    <property type="molecule type" value="Genomic_DNA"/>
</dbReference>
<dbReference type="OrthoDB" id="7182479at2"/>
<protein>
    <recommendedName>
        <fullName evidence="2">Type VII secretion system protein EssD-like domain-containing protein</fullName>
    </recommendedName>
</protein>
<sequence>MPTPRCPRPSAAARPRPGWAPNQHYSGGKTGKGKPRYEYVTDDKGRIRGAYGDLKLKPEGQKRGSHNSKPAGKVTGDDAGHLFADRFDGAGGLDDIVAQARDLNQGAWKNMEQDWADALNSGKKVEVFTEVHYGGGSRPTGFTVTYEIDGRRVIQTFDQ</sequence>
<keyword evidence="4" id="KW-1185">Reference proteome</keyword>
<feature type="domain" description="Type VII secretion system protein EssD-like" evidence="2">
    <location>
        <begin position="36"/>
        <end position="150"/>
    </location>
</feature>
<dbReference type="InterPro" id="IPR044925">
    <property type="entry name" value="His-Me_finger_sf"/>
</dbReference>
<gene>
    <name evidence="3" type="ORF">CGZ93_06090</name>
</gene>
<dbReference type="SUPFAM" id="SSF54060">
    <property type="entry name" value="His-Me finger endonucleases"/>
    <property type="match status" value="1"/>
</dbReference>
<organism evidence="3 4">
    <name type="scientific">Enemella dayhoffiae</name>
    <dbReference type="NCBI Taxonomy" id="2016507"/>
    <lineage>
        <taxon>Bacteria</taxon>
        <taxon>Bacillati</taxon>
        <taxon>Actinomycetota</taxon>
        <taxon>Actinomycetes</taxon>
        <taxon>Propionibacteriales</taxon>
        <taxon>Propionibacteriaceae</taxon>
        <taxon>Enemella</taxon>
    </lineage>
</organism>
<reference evidence="3 4" key="1">
    <citation type="submission" date="2017-07" db="EMBL/GenBank/DDBJ databases">
        <title>Draft whole genome sequences of clinical Proprionibacteriaceae strains.</title>
        <authorList>
            <person name="Bernier A.-M."/>
            <person name="Bernard K."/>
            <person name="Domingo M.-C."/>
        </authorList>
    </citation>
    <scope>NUCLEOTIDE SEQUENCE [LARGE SCALE GENOMIC DNA]</scope>
    <source>
        <strain evidence="3 4">NML 130396</strain>
    </source>
</reference>
<comment type="caution">
    <text evidence="3">The sequence shown here is derived from an EMBL/GenBank/DDBJ whole genome shotgun (WGS) entry which is preliminary data.</text>
</comment>
<dbReference type="RefSeq" id="WP_094363265.1">
    <property type="nucleotide sequence ID" value="NZ_NMVQ01000007.1"/>
</dbReference>